<evidence type="ECO:0000256" key="1">
    <source>
        <dbReference type="SAM" id="MobiDB-lite"/>
    </source>
</evidence>
<keyword evidence="2" id="KW-0812">Transmembrane</keyword>
<keyword evidence="5" id="KW-1185">Reference proteome</keyword>
<evidence type="ECO:0000313" key="6">
    <source>
        <dbReference type="Proteomes" id="UP001321249"/>
    </source>
</evidence>
<dbReference type="Proteomes" id="UP001219901">
    <property type="component" value="Chromosome"/>
</dbReference>
<proteinExistence type="predicted"/>
<gene>
    <name evidence="3" type="ORF">GKO46_10840</name>
    <name evidence="4" type="ORF">GKO48_10700</name>
</gene>
<evidence type="ECO:0008006" key="7">
    <source>
        <dbReference type="Google" id="ProtNLM"/>
    </source>
</evidence>
<feature type="region of interest" description="Disordered" evidence="1">
    <location>
        <begin position="411"/>
        <end position="453"/>
    </location>
</feature>
<feature type="compositionally biased region" description="Acidic residues" evidence="1">
    <location>
        <begin position="437"/>
        <end position="446"/>
    </location>
</feature>
<feature type="transmembrane region" description="Helical" evidence="2">
    <location>
        <begin position="335"/>
        <end position="356"/>
    </location>
</feature>
<sequence>MMNHFLPQHTSNYSIFAPARLLSLAAIVALALAFMFQSVDLPAASAQDQPDSILGKVTNGTEGGVLPENLEVLLLSIDIASNQIIEQETTTVDEDGIFRFSNLVSGPGLTYRVVVDAGTYTPSVDMANQENWQNVRMKIYDETTSLDEITLSSYVMMAPTIDARSRQVGILTVINVNNYGGEVWTPDLTDPDLTGLDLLRFNLPDGFEDLAIESELPTGNILEIDTGFALTNPIPPGEAAILISYILPYEGDSFDFNLKLPYGADQVRTLLPDGGGTISAEGFGIPESVVVAENVFNQFQGEGYAVGDELLIEFSGLPQPTPLQQLSDFFKGRTYVIVIIWVVGIALLAILGYAMYSSRKRSDLTSDDDDELVDRTDVIAEIAELDEEFESGKIEEDEYNERRDELKRLVLEFDENEDVPSGDADAESEVSSADPAETSESEDEDEKTAGSDK</sequence>
<dbReference type="EMBL" id="CP046147">
    <property type="protein sequence ID" value="WFG40067.1"/>
    <property type="molecule type" value="Genomic_DNA"/>
</dbReference>
<reference evidence="4" key="2">
    <citation type="journal article" date="2023" name="Nat. Commun.">
        <title>Cultivation of marine bacteria of the SAR202 clade.</title>
        <authorList>
            <person name="Lim Y."/>
            <person name="Seo J.H."/>
            <person name="Giovannoni S.J."/>
            <person name="Kang I."/>
            <person name="Cho J.C."/>
        </authorList>
    </citation>
    <scope>NUCLEOTIDE SEQUENCE</scope>
    <source>
        <strain evidence="4">JH1073</strain>
    </source>
</reference>
<evidence type="ECO:0000313" key="5">
    <source>
        <dbReference type="Proteomes" id="UP001219901"/>
    </source>
</evidence>
<organism evidence="4 5">
    <name type="scientific">Candidatus Lucifugimonas marina</name>
    <dbReference type="NCBI Taxonomy" id="3038979"/>
    <lineage>
        <taxon>Bacteria</taxon>
        <taxon>Bacillati</taxon>
        <taxon>Chloroflexota</taxon>
        <taxon>Dehalococcoidia</taxon>
        <taxon>SAR202 cluster</taxon>
        <taxon>Candidatus Lucifugimonadales</taxon>
        <taxon>Candidatus Lucifugimonadaceae</taxon>
        <taxon>Candidatus Lucifugimonas</taxon>
    </lineage>
</organism>
<keyword evidence="2" id="KW-0472">Membrane</keyword>
<name>A0AAJ5ZJW4_9CHLR</name>
<evidence type="ECO:0000256" key="2">
    <source>
        <dbReference type="SAM" id="Phobius"/>
    </source>
</evidence>
<reference evidence="5 6" key="1">
    <citation type="submission" date="2019-11" db="EMBL/GenBank/DDBJ databases">
        <authorList>
            <person name="Cho J.-C."/>
        </authorList>
    </citation>
    <scope>NUCLEOTIDE SEQUENCE [LARGE SCALE GENOMIC DNA]</scope>
    <source>
        <strain evidence="4 5">JH1073</strain>
        <strain evidence="3 6">JH702</strain>
    </source>
</reference>
<evidence type="ECO:0000313" key="4">
    <source>
        <dbReference type="EMBL" id="WFG40067.1"/>
    </source>
</evidence>
<evidence type="ECO:0000313" key="3">
    <source>
        <dbReference type="EMBL" id="MDG0867561.1"/>
    </source>
</evidence>
<dbReference type="RefSeq" id="WP_342826040.1">
    <property type="nucleotide sequence ID" value="NZ_CP046146.1"/>
</dbReference>
<accession>A0AAJ5ZJW4</accession>
<dbReference type="Proteomes" id="UP001321249">
    <property type="component" value="Unassembled WGS sequence"/>
</dbReference>
<protein>
    <recommendedName>
        <fullName evidence="7">Carboxypeptidase regulatory-like domain-containing protein</fullName>
    </recommendedName>
</protein>
<keyword evidence="2" id="KW-1133">Transmembrane helix</keyword>
<dbReference type="EMBL" id="WMBE01000003">
    <property type="protein sequence ID" value="MDG0867561.1"/>
    <property type="molecule type" value="Genomic_DNA"/>
</dbReference>
<reference evidence="5" key="3">
    <citation type="submission" date="2023-06" db="EMBL/GenBank/DDBJ databases">
        <title>Pangenomics reveal diversification of enzyme families and niche specialization in globally abundant SAR202 bacteria.</title>
        <authorList>
            <person name="Saw J.H.W."/>
        </authorList>
    </citation>
    <scope>NUCLEOTIDE SEQUENCE [LARGE SCALE GENOMIC DNA]</scope>
    <source>
        <strain evidence="5">JH1073</strain>
    </source>
</reference>
<dbReference type="AlphaFoldDB" id="A0AAJ5ZJW4"/>
<feature type="compositionally biased region" description="Acidic residues" evidence="1">
    <location>
        <begin position="412"/>
        <end position="428"/>
    </location>
</feature>